<feature type="binding site" evidence="1">
    <location>
        <position position="66"/>
    </location>
    <ligand>
        <name>Mg(2+)</name>
        <dbReference type="ChEBI" id="CHEBI:18420"/>
        <label>1</label>
        <note>catalytic</note>
    </ligand>
</feature>
<keyword evidence="1" id="KW-0460">Magnesium</keyword>
<feature type="binding site" evidence="1">
    <location>
        <position position="83"/>
    </location>
    <ligand>
        <name>Mg(2+)</name>
        <dbReference type="ChEBI" id="CHEBI:18420"/>
        <label>1</label>
        <note>catalytic</note>
    </ligand>
</feature>
<dbReference type="RefSeq" id="WP_091107088.1">
    <property type="nucleotide sequence ID" value="NZ_FMHZ01000002.1"/>
</dbReference>
<feature type="binding site" evidence="1">
    <location>
        <position position="85"/>
    </location>
    <ligand>
        <name>Mg(2+)</name>
        <dbReference type="ChEBI" id="CHEBI:18420"/>
        <label>1</label>
        <note>catalytic</note>
    </ligand>
</feature>
<evidence type="ECO:0000256" key="1">
    <source>
        <dbReference type="PIRSR" id="PIRSR600760-2"/>
    </source>
</evidence>
<dbReference type="STRING" id="47855.GA0070606_0096"/>
<dbReference type="Proteomes" id="UP000199001">
    <property type="component" value="Unassembled WGS sequence"/>
</dbReference>
<evidence type="ECO:0000313" key="2">
    <source>
        <dbReference type="EMBL" id="SCL44007.1"/>
    </source>
</evidence>
<dbReference type="PANTHER" id="PTHR20854:SF4">
    <property type="entry name" value="INOSITOL-1-MONOPHOSPHATASE-RELATED"/>
    <property type="match status" value="1"/>
</dbReference>
<comment type="cofactor">
    <cofactor evidence="1">
        <name>Mg(2+)</name>
        <dbReference type="ChEBI" id="CHEBI:18420"/>
    </cofactor>
</comment>
<dbReference type="AlphaFoldDB" id="A0A1C6TQG3"/>
<gene>
    <name evidence="2" type="ORF">GA0070606_0096</name>
</gene>
<dbReference type="PANTHER" id="PTHR20854">
    <property type="entry name" value="INOSITOL MONOPHOSPHATASE"/>
    <property type="match status" value="1"/>
</dbReference>
<dbReference type="GO" id="GO:0007165">
    <property type="term" value="P:signal transduction"/>
    <property type="evidence" value="ECO:0007669"/>
    <property type="project" value="TreeGrafter"/>
</dbReference>
<dbReference type="PRINTS" id="PR00377">
    <property type="entry name" value="IMPHPHTASES"/>
</dbReference>
<dbReference type="CDD" id="cd01637">
    <property type="entry name" value="IMPase_like"/>
    <property type="match status" value="1"/>
</dbReference>
<dbReference type="Gene3D" id="3.30.540.10">
    <property type="entry name" value="Fructose-1,6-Bisphosphatase, subunit A, domain 1"/>
    <property type="match status" value="1"/>
</dbReference>
<dbReference type="OrthoDB" id="9772456at2"/>
<protein>
    <submittedName>
        <fullName evidence="2">Myo-inositol-1(Or 4)-monophosphatase</fullName>
    </submittedName>
</protein>
<accession>A0A1C6TQG3</accession>
<proteinExistence type="predicted"/>
<keyword evidence="1" id="KW-0479">Metal-binding</keyword>
<dbReference type="GO" id="GO:0008934">
    <property type="term" value="F:inositol monophosphate 1-phosphatase activity"/>
    <property type="evidence" value="ECO:0007669"/>
    <property type="project" value="TreeGrafter"/>
</dbReference>
<organism evidence="2 3">
    <name type="scientific">Micromonospora citrea</name>
    <dbReference type="NCBI Taxonomy" id="47855"/>
    <lineage>
        <taxon>Bacteria</taxon>
        <taxon>Bacillati</taxon>
        <taxon>Actinomycetota</taxon>
        <taxon>Actinomycetes</taxon>
        <taxon>Micromonosporales</taxon>
        <taxon>Micromonosporaceae</taxon>
        <taxon>Micromonospora</taxon>
    </lineage>
</organism>
<dbReference type="Gene3D" id="3.40.190.80">
    <property type="match status" value="1"/>
</dbReference>
<dbReference type="GO" id="GO:0046872">
    <property type="term" value="F:metal ion binding"/>
    <property type="evidence" value="ECO:0007669"/>
    <property type="project" value="UniProtKB-KW"/>
</dbReference>
<dbReference type="InterPro" id="IPR000760">
    <property type="entry name" value="Inositol_monophosphatase-like"/>
</dbReference>
<dbReference type="Pfam" id="PF00459">
    <property type="entry name" value="Inositol_P"/>
    <property type="match status" value="1"/>
</dbReference>
<sequence>MAYTDTELAIAAAQAGAAVVRARYGGPLDRFDKGAGDFATAADLESERAVLDVLRGARPDDAVLGEESGHTGSRSADRTWLVDPLCGTLNYAVRTPLVAVNVALRTGAGITAAAAADPIADELFWAGDGRAYVRREGVDEPLLPSARSGLVDVDLDPPFPNAPAFDALRLLADAEFTARFRPRVLSTTLALAWVAAGRRAAYVIDRDVEDSVHFASGIALCQAAGCVVTGLRGQPLHTGVRGLLVAADAQTHAALLAVIDRQFRAAREPATALP</sequence>
<name>A0A1C6TQG3_9ACTN</name>
<keyword evidence="3" id="KW-1185">Reference proteome</keyword>
<dbReference type="SUPFAM" id="SSF56655">
    <property type="entry name" value="Carbohydrate phosphatase"/>
    <property type="match status" value="1"/>
</dbReference>
<reference evidence="3" key="1">
    <citation type="submission" date="2016-06" db="EMBL/GenBank/DDBJ databases">
        <authorList>
            <person name="Varghese N."/>
            <person name="Submissions Spin"/>
        </authorList>
    </citation>
    <scope>NUCLEOTIDE SEQUENCE [LARGE SCALE GENOMIC DNA]</scope>
    <source>
        <strain evidence="3">DSM 43903</strain>
    </source>
</reference>
<dbReference type="EMBL" id="FMHZ01000002">
    <property type="protein sequence ID" value="SCL44007.1"/>
    <property type="molecule type" value="Genomic_DNA"/>
</dbReference>
<evidence type="ECO:0000313" key="3">
    <source>
        <dbReference type="Proteomes" id="UP000199001"/>
    </source>
</evidence>
<dbReference type="GO" id="GO:0006020">
    <property type="term" value="P:inositol metabolic process"/>
    <property type="evidence" value="ECO:0007669"/>
    <property type="project" value="TreeGrafter"/>
</dbReference>